<name>A0A8R7RD01_TRIUA</name>
<evidence type="ECO:0000259" key="1">
    <source>
        <dbReference type="Pfam" id="PF13966"/>
    </source>
</evidence>
<keyword evidence="3" id="KW-1185">Reference proteome</keyword>
<dbReference type="Proteomes" id="UP000015106">
    <property type="component" value="Unassembled WGS sequence"/>
</dbReference>
<dbReference type="Pfam" id="PF13966">
    <property type="entry name" value="zf-RVT"/>
    <property type="match status" value="1"/>
</dbReference>
<accession>A0A8R7RD01</accession>
<organism evidence="2 3">
    <name type="scientific">Triticum urartu</name>
    <name type="common">Red wild einkorn</name>
    <name type="synonym">Crithodium urartu</name>
    <dbReference type="NCBI Taxonomy" id="4572"/>
    <lineage>
        <taxon>Eukaryota</taxon>
        <taxon>Viridiplantae</taxon>
        <taxon>Streptophyta</taxon>
        <taxon>Embryophyta</taxon>
        <taxon>Tracheophyta</taxon>
        <taxon>Spermatophyta</taxon>
        <taxon>Magnoliopsida</taxon>
        <taxon>Liliopsida</taxon>
        <taxon>Poales</taxon>
        <taxon>Poaceae</taxon>
        <taxon>BOP clade</taxon>
        <taxon>Pooideae</taxon>
        <taxon>Triticodae</taxon>
        <taxon>Triticeae</taxon>
        <taxon>Triticinae</taxon>
        <taxon>Triticum</taxon>
    </lineage>
</organism>
<evidence type="ECO:0000313" key="2">
    <source>
        <dbReference type="EnsemblPlants" id="TuG1812S0002062800.01.T01.s_cds6317"/>
    </source>
</evidence>
<reference evidence="3" key="1">
    <citation type="journal article" date="2013" name="Nature">
        <title>Draft genome of the wheat A-genome progenitor Triticum urartu.</title>
        <authorList>
            <person name="Ling H.Q."/>
            <person name="Zhao S."/>
            <person name="Liu D."/>
            <person name="Wang J."/>
            <person name="Sun H."/>
            <person name="Zhang C."/>
            <person name="Fan H."/>
            <person name="Li D."/>
            <person name="Dong L."/>
            <person name="Tao Y."/>
            <person name="Gao C."/>
            <person name="Wu H."/>
            <person name="Li Y."/>
            <person name="Cui Y."/>
            <person name="Guo X."/>
            <person name="Zheng S."/>
            <person name="Wang B."/>
            <person name="Yu K."/>
            <person name="Liang Q."/>
            <person name="Yang W."/>
            <person name="Lou X."/>
            <person name="Chen J."/>
            <person name="Feng M."/>
            <person name="Jian J."/>
            <person name="Zhang X."/>
            <person name="Luo G."/>
            <person name="Jiang Y."/>
            <person name="Liu J."/>
            <person name="Wang Z."/>
            <person name="Sha Y."/>
            <person name="Zhang B."/>
            <person name="Wu H."/>
            <person name="Tang D."/>
            <person name="Shen Q."/>
            <person name="Xue P."/>
            <person name="Zou S."/>
            <person name="Wang X."/>
            <person name="Liu X."/>
            <person name="Wang F."/>
            <person name="Yang Y."/>
            <person name="An X."/>
            <person name="Dong Z."/>
            <person name="Zhang K."/>
            <person name="Zhang X."/>
            <person name="Luo M.C."/>
            <person name="Dvorak J."/>
            <person name="Tong Y."/>
            <person name="Wang J."/>
            <person name="Yang H."/>
            <person name="Li Z."/>
            <person name="Wang D."/>
            <person name="Zhang A."/>
            <person name="Wang J."/>
        </authorList>
    </citation>
    <scope>NUCLEOTIDE SEQUENCE</scope>
    <source>
        <strain evidence="3">cv. G1812</strain>
    </source>
</reference>
<evidence type="ECO:0000313" key="3">
    <source>
        <dbReference type="Proteomes" id="UP000015106"/>
    </source>
</evidence>
<dbReference type="InterPro" id="IPR026960">
    <property type="entry name" value="RVT-Znf"/>
</dbReference>
<protein>
    <recommendedName>
        <fullName evidence="1">Reverse transcriptase zinc-binding domain-containing protein</fullName>
    </recommendedName>
</protein>
<proteinExistence type="predicted"/>
<dbReference type="Gramene" id="TuG1812S0002062800.01.T01">
    <property type="protein sequence ID" value="TuG1812S0002062800.01.T01.s_cds6317"/>
    <property type="gene ID" value="TuG1812S0002062800.01"/>
</dbReference>
<dbReference type="EnsemblPlants" id="TuG1812S0002062800.01.T01">
    <property type="protein sequence ID" value="TuG1812S0002062800.01.T01.s_cds6317"/>
    <property type="gene ID" value="TuG1812S0002062800.01"/>
</dbReference>
<reference evidence="2" key="2">
    <citation type="submission" date="2022-06" db="UniProtKB">
        <authorList>
            <consortium name="EnsemblPlants"/>
        </authorList>
    </citation>
    <scope>IDENTIFICATION</scope>
</reference>
<feature type="domain" description="Reverse transcriptase zinc-binding" evidence="1">
    <location>
        <begin position="16"/>
        <end position="99"/>
    </location>
</feature>
<sequence length="194" mass="22577">MQVADMRTTRGAEKPFTAKLAYHAVWRTKPTDTLAPAIWRNYAPNKCRLCLWLARKDRLFMNERRFRRGIATSAACPFCDHCESINHLLFECQHLAPLWGELDSLCPSAPQGLLQAWEGEWHNKTRSTILMSVLWNIWKRRNAKVFRNIHLGLHDAASSSAEDLKLWSHRCNNIQKQIQLRDWGSMLFHLAGRI</sequence>
<dbReference type="AlphaFoldDB" id="A0A8R7RD01"/>